<dbReference type="OrthoDB" id="10254455at2759"/>
<dbReference type="GO" id="GO:0005524">
    <property type="term" value="F:ATP binding"/>
    <property type="evidence" value="ECO:0007669"/>
    <property type="project" value="UniProtKB-KW"/>
</dbReference>
<dbReference type="InterPro" id="IPR003960">
    <property type="entry name" value="ATPase_AAA_CS"/>
</dbReference>
<sequence>MSKIKLDPRVIGDVLLLLGASFSAYYMLSYVVNQLSVSPSDETKGGEAARRRANAVLSRLQAARPDLLTGGKGGGVGDTGVVEFDRYEQTILANVVMPDEIKVGFKDIGGLEGIVEELHESVLYPLTCPELYNYHSTLLKAPKGVLLYGPPGCGKTMLAKAIAAESSAIFINIRMSTIMDKWFGESNKLVSAIFSVARKLQPCIVFIDEIDSFLRARQSSDHEVTANLKTEFMTLWDGLTSDGQVMVLGATNRPNDIDDAILRRMPKRFPVPLPNKAQRRRILEITLKDARLDPAFDMERVVSATAGMSGSDISEACRNAAWAATRETIRRTIALREQRARRGEKEDGDGNGDREDGEEEGEEHEEMRRGRPIRTEDFFVKTAAESGLPRNVVGEVPAPVDDEDETPISAMID</sequence>
<evidence type="ECO:0000256" key="4">
    <source>
        <dbReference type="ARBA" id="ARBA00022840"/>
    </source>
</evidence>
<evidence type="ECO:0000256" key="3">
    <source>
        <dbReference type="ARBA" id="ARBA00022787"/>
    </source>
</evidence>
<evidence type="ECO:0000256" key="6">
    <source>
        <dbReference type="RuleBase" id="RU003651"/>
    </source>
</evidence>
<keyword evidence="3" id="KW-0472">Membrane</keyword>
<name>A0A5E8BEA0_9ASCO</name>
<accession>A0A5E8BEA0</accession>
<feature type="region of interest" description="Disordered" evidence="7">
    <location>
        <begin position="337"/>
        <end position="413"/>
    </location>
</feature>
<dbReference type="EMBL" id="CABVLU010000002">
    <property type="protein sequence ID" value="VVT49913.1"/>
    <property type="molecule type" value="Genomic_DNA"/>
</dbReference>
<evidence type="ECO:0000259" key="8">
    <source>
        <dbReference type="SMART" id="SM00382"/>
    </source>
</evidence>
<dbReference type="PROSITE" id="PS00674">
    <property type="entry name" value="AAA"/>
    <property type="match status" value="1"/>
</dbReference>
<dbReference type="InterPro" id="IPR041569">
    <property type="entry name" value="AAA_lid_3"/>
</dbReference>
<dbReference type="AlphaFoldDB" id="A0A5E8BEA0"/>
<dbReference type="RefSeq" id="XP_031853116.1">
    <property type="nucleotide sequence ID" value="XM_031997225.1"/>
</dbReference>
<evidence type="ECO:0000256" key="2">
    <source>
        <dbReference type="ARBA" id="ARBA00022741"/>
    </source>
</evidence>
<comment type="similarity">
    <text evidence="6">Belongs to the AAA ATPase family.</text>
</comment>
<keyword evidence="4 6" id="KW-0067">ATP-binding</keyword>
<evidence type="ECO:0000256" key="5">
    <source>
        <dbReference type="ARBA" id="ARBA00023128"/>
    </source>
</evidence>
<reference evidence="9 10" key="1">
    <citation type="submission" date="2019-09" db="EMBL/GenBank/DDBJ databases">
        <authorList>
            <person name="Brejova B."/>
        </authorList>
    </citation>
    <scope>NUCLEOTIDE SEQUENCE [LARGE SCALE GENOMIC DNA]</scope>
</reference>
<keyword evidence="10" id="KW-1185">Reference proteome</keyword>
<feature type="compositionally biased region" description="Basic and acidic residues" evidence="7">
    <location>
        <begin position="365"/>
        <end position="379"/>
    </location>
</feature>
<keyword evidence="2 6" id="KW-0547">Nucleotide-binding</keyword>
<dbReference type="PANTHER" id="PTHR45644:SF3">
    <property type="entry name" value="FI08533P-RELATED"/>
    <property type="match status" value="1"/>
</dbReference>
<evidence type="ECO:0000313" key="10">
    <source>
        <dbReference type="Proteomes" id="UP000398389"/>
    </source>
</evidence>
<keyword evidence="3" id="KW-1000">Mitochondrion outer membrane</keyword>
<dbReference type="GO" id="GO:0140567">
    <property type="term" value="F:membrane protein dislocase activity"/>
    <property type="evidence" value="ECO:0007669"/>
    <property type="project" value="UniProtKB-ARBA"/>
</dbReference>
<dbReference type="InterPro" id="IPR027417">
    <property type="entry name" value="P-loop_NTPase"/>
</dbReference>
<evidence type="ECO:0000256" key="1">
    <source>
        <dbReference type="ARBA" id="ARBA00004572"/>
    </source>
</evidence>
<dbReference type="Pfam" id="PF17862">
    <property type="entry name" value="AAA_lid_3"/>
    <property type="match status" value="1"/>
</dbReference>
<evidence type="ECO:0000313" key="9">
    <source>
        <dbReference type="EMBL" id="VVT49913.1"/>
    </source>
</evidence>
<dbReference type="Proteomes" id="UP000398389">
    <property type="component" value="Unassembled WGS sequence"/>
</dbReference>
<dbReference type="GO" id="GO:0140570">
    <property type="term" value="P:extraction of mislocalized protein from mitochondrial outer membrane"/>
    <property type="evidence" value="ECO:0007669"/>
    <property type="project" value="TreeGrafter"/>
</dbReference>
<dbReference type="GO" id="GO:0005741">
    <property type="term" value="C:mitochondrial outer membrane"/>
    <property type="evidence" value="ECO:0007669"/>
    <property type="project" value="UniProtKB-SubCell"/>
</dbReference>
<proteinExistence type="inferred from homology"/>
<protein>
    <recommendedName>
        <fullName evidence="8">AAA+ ATPase domain-containing protein</fullName>
    </recommendedName>
</protein>
<keyword evidence="5" id="KW-0496">Mitochondrion</keyword>
<dbReference type="SUPFAM" id="SSF52540">
    <property type="entry name" value="P-loop containing nucleoside triphosphate hydrolases"/>
    <property type="match status" value="1"/>
</dbReference>
<dbReference type="GO" id="GO:0016887">
    <property type="term" value="F:ATP hydrolysis activity"/>
    <property type="evidence" value="ECO:0007669"/>
    <property type="project" value="InterPro"/>
</dbReference>
<gene>
    <name evidence="9" type="ORF">SAPINGB_P002506</name>
</gene>
<dbReference type="Gene3D" id="1.10.8.60">
    <property type="match status" value="1"/>
</dbReference>
<dbReference type="FunFam" id="3.40.50.300:FF:000538">
    <property type="entry name" value="ATPase family AAA domain-containing protein 1"/>
    <property type="match status" value="1"/>
</dbReference>
<evidence type="ECO:0000256" key="7">
    <source>
        <dbReference type="SAM" id="MobiDB-lite"/>
    </source>
</evidence>
<dbReference type="PANTHER" id="PTHR45644">
    <property type="entry name" value="AAA ATPASE, PUTATIVE (AFU_ORTHOLOGUE AFUA_2G12920)-RELATED-RELATED"/>
    <property type="match status" value="1"/>
</dbReference>
<dbReference type="InterPro" id="IPR051701">
    <property type="entry name" value="Mito_OM_Translocase_MSP1"/>
</dbReference>
<dbReference type="SMART" id="SM00382">
    <property type="entry name" value="AAA"/>
    <property type="match status" value="1"/>
</dbReference>
<dbReference type="InterPro" id="IPR003959">
    <property type="entry name" value="ATPase_AAA_core"/>
</dbReference>
<feature type="compositionally biased region" description="Acidic residues" evidence="7">
    <location>
        <begin position="346"/>
        <end position="364"/>
    </location>
</feature>
<dbReference type="GeneID" id="43581325"/>
<dbReference type="Gene3D" id="3.40.50.300">
    <property type="entry name" value="P-loop containing nucleotide triphosphate hydrolases"/>
    <property type="match status" value="1"/>
</dbReference>
<organism evidence="9 10">
    <name type="scientific">Magnusiomyces paraingens</name>
    <dbReference type="NCBI Taxonomy" id="2606893"/>
    <lineage>
        <taxon>Eukaryota</taxon>
        <taxon>Fungi</taxon>
        <taxon>Dikarya</taxon>
        <taxon>Ascomycota</taxon>
        <taxon>Saccharomycotina</taxon>
        <taxon>Dipodascomycetes</taxon>
        <taxon>Dipodascales</taxon>
        <taxon>Dipodascaceae</taxon>
        <taxon>Magnusiomyces</taxon>
    </lineage>
</organism>
<comment type="subcellular location">
    <subcellularLocation>
        <location evidence="1">Mitochondrion outer membrane</location>
        <topology evidence="1">Single-pass membrane protein</topology>
    </subcellularLocation>
</comment>
<dbReference type="InterPro" id="IPR003593">
    <property type="entry name" value="AAA+_ATPase"/>
</dbReference>
<feature type="domain" description="AAA+ ATPase" evidence="8">
    <location>
        <begin position="141"/>
        <end position="275"/>
    </location>
</feature>
<dbReference type="Pfam" id="PF00004">
    <property type="entry name" value="AAA"/>
    <property type="match status" value="1"/>
</dbReference>